<dbReference type="KEGG" id="pphr:APZ00_16795"/>
<reference evidence="1 2" key="1">
    <citation type="submission" date="2015-10" db="EMBL/GenBank/DDBJ databases">
        <title>The world's first case of liver abscess caused by Pannonibacter phragmitetus.</title>
        <authorList>
            <person name="Ming D."/>
            <person name="Wang M."/>
            <person name="Zhou Y."/>
            <person name="Jiang T."/>
            <person name="Hu S."/>
        </authorList>
    </citation>
    <scope>NUCLEOTIDE SEQUENCE [LARGE SCALE GENOMIC DNA]</scope>
    <source>
        <strain evidence="1 2">31801</strain>
    </source>
</reference>
<proteinExistence type="predicted"/>
<sequence length="78" mass="9135">MMKHEFCADALFRLAEIIRQHHAIQDFQTTVTDFIEMLSLLNAYPTTFIRTRLSSSEITQNHDLVLLMQNQFHRSTAP</sequence>
<accession>A0A0U3P9V4</accession>
<dbReference type="Proteomes" id="UP000064921">
    <property type="component" value="Chromosome"/>
</dbReference>
<dbReference type="AlphaFoldDB" id="A0A0U3P9V4"/>
<gene>
    <name evidence="1" type="ORF">APZ00_16795</name>
</gene>
<keyword evidence="2" id="KW-1185">Reference proteome</keyword>
<organism evidence="1 2">
    <name type="scientific">Pannonibacter phragmitetus</name>
    <dbReference type="NCBI Taxonomy" id="121719"/>
    <lineage>
        <taxon>Bacteria</taxon>
        <taxon>Pseudomonadati</taxon>
        <taxon>Pseudomonadota</taxon>
        <taxon>Alphaproteobacteria</taxon>
        <taxon>Hyphomicrobiales</taxon>
        <taxon>Stappiaceae</taxon>
        <taxon>Pannonibacter</taxon>
    </lineage>
</organism>
<dbReference type="EMBL" id="CP013068">
    <property type="protein sequence ID" value="ALV28517.1"/>
    <property type="molecule type" value="Genomic_DNA"/>
</dbReference>
<evidence type="ECO:0000313" key="2">
    <source>
        <dbReference type="Proteomes" id="UP000064921"/>
    </source>
</evidence>
<name>A0A0U3P9V4_9HYPH</name>
<protein>
    <submittedName>
        <fullName evidence="1">Uncharacterized protein</fullName>
    </submittedName>
</protein>
<evidence type="ECO:0000313" key="1">
    <source>
        <dbReference type="EMBL" id="ALV28517.1"/>
    </source>
</evidence>